<evidence type="ECO:0000313" key="4">
    <source>
        <dbReference type="Proteomes" id="UP000095751"/>
    </source>
</evidence>
<accession>A0A1E7EPW4</accession>
<reference evidence="3 4" key="1">
    <citation type="submission" date="2016-09" db="EMBL/GenBank/DDBJ databases">
        <title>Extensive genetic diversity and differential bi-allelic expression allows diatom success in the polar Southern Ocean.</title>
        <authorList>
            <consortium name="DOE Joint Genome Institute"/>
            <person name="Mock T."/>
            <person name="Otillar R.P."/>
            <person name="Strauss J."/>
            <person name="Dupont C."/>
            <person name="Frickenhaus S."/>
            <person name="Maumus F."/>
            <person name="Mcmullan M."/>
            <person name="Sanges R."/>
            <person name="Schmutz J."/>
            <person name="Toseland A."/>
            <person name="Valas R."/>
            <person name="Veluchamy A."/>
            <person name="Ward B.J."/>
            <person name="Allen A."/>
            <person name="Barry K."/>
            <person name="Falciatore A."/>
            <person name="Ferrante M."/>
            <person name="Fortunato A.E."/>
            <person name="Gloeckner G."/>
            <person name="Gruber A."/>
            <person name="Hipkin R."/>
            <person name="Janech M."/>
            <person name="Kroth P."/>
            <person name="Leese F."/>
            <person name="Lindquist E."/>
            <person name="Lyon B.R."/>
            <person name="Martin J."/>
            <person name="Mayer C."/>
            <person name="Parker M."/>
            <person name="Quesneville H."/>
            <person name="Raymond J."/>
            <person name="Uhlig C."/>
            <person name="Valentin K.U."/>
            <person name="Worden A.Z."/>
            <person name="Armbrust E.V."/>
            <person name="Bowler C."/>
            <person name="Green B."/>
            <person name="Moulton V."/>
            <person name="Van Oosterhout C."/>
            <person name="Grigoriev I."/>
        </authorList>
    </citation>
    <scope>NUCLEOTIDE SEQUENCE [LARGE SCALE GENOMIC DNA]</scope>
    <source>
        <strain evidence="3 4">CCMP1102</strain>
    </source>
</reference>
<keyword evidence="4" id="KW-1185">Reference proteome</keyword>
<feature type="domain" description="THUMP" evidence="2">
    <location>
        <begin position="7"/>
        <end position="113"/>
    </location>
</feature>
<dbReference type="SUPFAM" id="SSF143437">
    <property type="entry name" value="THUMP domain-like"/>
    <property type="match status" value="1"/>
</dbReference>
<evidence type="ECO:0000313" key="3">
    <source>
        <dbReference type="EMBL" id="OEU07826.1"/>
    </source>
</evidence>
<dbReference type="PROSITE" id="PS51165">
    <property type="entry name" value="THUMP"/>
    <property type="match status" value="1"/>
</dbReference>
<dbReference type="Pfam" id="PF02926">
    <property type="entry name" value="THUMP"/>
    <property type="match status" value="1"/>
</dbReference>
<dbReference type="CDD" id="cd11717">
    <property type="entry name" value="THUMP_THUMPD1_like"/>
    <property type="match status" value="1"/>
</dbReference>
<gene>
    <name evidence="3" type="ORF">FRACYDRAFT_197127</name>
</gene>
<dbReference type="PANTHER" id="PTHR13452">
    <property type="entry name" value="THUMP DOMAIN CONTAINING PROTEIN 1-RELATED"/>
    <property type="match status" value="1"/>
</dbReference>
<dbReference type="Gene3D" id="3.30.2300.10">
    <property type="entry name" value="THUMP superfamily"/>
    <property type="match status" value="1"/>
</dbReference>
<dbReference type="GO" id="GO:0006400">
    <property type="term" value="P:tRNA modification"/>
    <property type="evidence" value="ECO:0007669"/>
    <property type="project" value="InterPro"/>
</dbReference>
<feature type="non-terminal residue" evidence="3">
    <location>
        <position position="1"/>
    </location>
</feature>
<dbReference type="InterPro" id="IPR040183">
    <property type="entry name" value="THUMPD1-like"/>
</dbReference>
<sequence>IMADIDNDTNKAVPRSRFVTRMIPIQATCFASPEELILTTNEVLNKYLSRTTKTFAITFKRRHCTKIDRNTVIKIVGDAVIQVVPKCTVNLDNPDATILVEICNNLVGISVIENLKKYRNFNLTEAAAAATTSCKNEEKNKEIK</sequence>
<dbReference type="GO" id="GO:0003723">
    <property type="term" value="F:RNA binding"/>
    <property type="evidence" value="ECO:0007669"/>
    <property type="project" value="UniProtKB-UniRule"/>
</dbReference>
<evidence type="ECO:0000259" key="2">
    <source>
        <dbReference type="PROSITE" id="PS51165"/>
    </source>
</evidence>
<dbReference type="SMART" id="SM00981">
    <property type="entry name" value="THUMP"/>
    <property type="match status" value="1"/>
</dbReference>
<dbReference type="InParanoid" id="A0A1E7EPW4"/>
<dbReference type="InterPro" id="IPR004114">
    <property type="entry name" value="THUMP_dom"/>
</dbReference>
<protein>
    <submittedName>
        <fullName evidence="3">Thump-domain-containing protein</fullName>
    </submittedName>
</protein>
<dbReference type="KEGG" id="fcy:FRACYDRAFT_197127"/>
<dbReference type="AlphaFoldDB" id="A0A1E7EPW4"/>
<proteinExistence type="predicted"/>
<dbReference type="PANTHER" id="PTHR13452:SF10">
    <property type="entry name" value="THUMP DOMAIN-CONTAINING PROTEIN 1"/>
    <property type="match status" value="1"/>
</dbReference>
<keyword evidence="1" id="KW-0694">RNA-binding</keyword>
<name>A0A1E7EPW4_9STRA</name>
<organism evidence="3 4">
    <name type="scientific">Fragilariopsis cylindrus CCMP1102</name>
    <dbReference type="NCBI Taxonomy" id="635003"/>
    <lineage>
        <taxon>Eukaryota</taxon>
        <taxon>Sar</taxon>
        <taxon>Stramenopiles</taxon>
        <taxon>Ochrophyta</taxon>
        <taxon>Bacillariophyta</taxon>
        <taxon>Bacillariophyceae</taxon>
        <taxon>Bacillariophycidae</taxon>
        <taxon>Bacillariales</taxon>
        <taxon>Bacillariaceae</taxon>
        <taxon>Fragilariopsis</taxon>
    </lineage>
</organism>
<dbReference type="Proteomes" id="UP000095751">
    <property type="component" value="Unassembled WGS sequence"/>
</dbReference>
<dbReference type="OrthoDB" id="48743at2759"/>
<evidence type="ECO:0000256" key="1">
    <source>
        <dbReference type="PROSITE-ProRule" id="PRU00529"/>
    </source>
</evidence>
<dbReference type="EMBL" id="KV784383">
    <property type="protein sequence ID" value="OEU07826.1"/>
    <property type="molecule type" value="Genomic_DNA"/>
</dbReference>